<evidence type="ECO:0000313" key="3">
    <source>
        <dbReference type="Proteomes" id="UP000757890"/>
    </source>
</evidence>
<proteinExistence type="predicted"/>
<dbReference type="AlphaFoldDB" id="A0A930FPH8"/>
<feature type="domain" description="Flavodoxin-like" evidence="1">
    <location>
        <begin position="4"/>
        <end position="159"/>
    </location>
</feature>
<dbReference type="EMBL" id="JABZMK010000031">
    <property type="protein sequence ID" value="MBF1129541.1"/>
    <property type="molecule type" value="Genomic_DNA"/>
</dbReference>
<dbReference type="Pfam" id="PF12641">
    <property type="entry name" value="Flavodoxin_3"/>
    <property type="match status" value="1"/>
</dbReference>
<gene>
    <name evidence="2" type="ORF">HXL70_05785</name>
</gene>
<comment type="caution">
    <text evidence="2">The sequence shown here is derived from an EMBL/GenBank/DDBJ whole genome shotgun (WGS) entry which is preliminary data.</text>
</comment>
<dbReference type="InterPro" id="IPR029039">
    <property type="entry name" value="Flavoprotein-like_sf"/>
</dbReference>
<reference evidence="2" key="1">
    <citation type="submission" date="2020-04" db="EMBL/GenBank/DDBJ databases">
        <title>Deep metagenomics examines the oral microbiome during advanced dental caries in children, revealing novel taxa and co-occurrences with host molecules.</title>
        <authorList>
            <person name="Baker J.L."/>
            <person name="Morton J.T."/>
            <person name="Dinis M."/>
            <person name="Alvarez R."/>
            <person name="Tran N.C."/>
            <person name="Knight R."/>
            <person name="Edlund A."/>
        </authorList>
    </citation>
    <scope>NUCLEOTIDE SEQUENCE</scope>
    <source>
        <strain evidence="2">JCVI_32_bin.14</strain>
    </source>
</reference>
<dbReference type="Gene3D" id="3.40.50.360">
    <property type="match status" value="1"/>
</dbReference>
<accession>A0A930FPH8</accession>
<dbReference type="SUPFAM" id="SSF52218">
    <property type="entry name" value="Flavoproteins"/>
    <property type="match status" value="1"/>
</dbReference>
<dbReference type="InterPro" id="IPR052200">
    <property type="entry name" value="Protoporphyrinogen_IX_DH"/>
</dbReference>
<evidence type="ECO:0000313" key="2">
    <source>
        <dbReference type="EMBL" id="MBF1129541.1"/>
    </source>
</evidence>
<dbReference type="InterPro" id="IPR008254">
    <property type="entry name" value="Flavodoxin/NO_synth"/>
</dbReference>
<dbReference type="RefSeq" id="WP_276639934.1">
    <property type="nucleotide sequence ID" value="NZ_CAUBBU010000002.1"/>
</dbReference>
<dbReference type="GO" id="GO:0070819">
    <property type="term" value="F:menaquinone-dependent protoporphyrinogen oxidase activity"/>
    <property type="evidence" value="ECO:0007669"/>
    <property type="project" value="TreeGrafter"/>
</dbReference>
<protein>
    <submittedName>
        <fullName evidence="2">Flavodoxin</fullName>
    </submittedName>
</protein>
<dbReference type="GO" id="GO:0006783">
    <property type="term" value="P:heme biosynthetic process"/>
    <property type="evidence" value="ECO:0007669"/>
    <property type="project" value="TreeGrafter"/>
</dbReference>
<dbReference type="Proteomes" id="UP000757890">
    <property type="component" value="Unassembled WGS sequence"/>
</dbReference>
<dbReference type="GO" id="GO:0016651">
    <property type="term" value="F:oxidoreductase activity, acting on NAD(P)H"/>
    <property type="evidence" value="ECO:0007669"/>
    <property type="project" value="UniProtKB-ARBA"/>
</dbReference>
<organism evidence="2 3">
    <name type="scientific">Dialister invisus</name>
    <dbReference type="NCBI Taxonomy" id="218538"/>
    <lineage>
        <taxon>Bacteria</taxon>
        <taxon>Bacillati</taxon>
        <taxon>Bacillota</taxon>
        <taxon>Negativicutes</taxon>
        <taxon>Veillonellales</taxon>
        <taxon>Veillonellaceae</taxon>
        <taxon>Dialister</taxon>
    </lineage>
</organism>
<name>A0A930FPH8_9FIRM</name>
<evidence type="ECO:0000259" key="1">
    <source>
        <dbReference type="Pfam" id="PF12641"/>
    </source>
</evidence>
<dbReference type="GO" id="GO:0010181">
    <property type="term" value="F:FMN binding"/>
    <property type="evidence" value="ECO:0007669"/>
    <property type="project" value="InterPro"/>
</dbReference>
<sequence length="170" mass="18934">MKALVLWSSRTGNTKAVGEAIYEALPCEKEIFESGRQPNDLSCYDLIYVGFWGYRQGADMPSRNVLSSLHGKKVAIYGTAGTYPDSPAAMSYLKSSSELLAKDNIFLGGFMSQGRVHSFHIGKRNEHAEKVHPMTPERLARLQEAEKHPNETDFKNAAAWALKMLEKAKP</sequence>
<dbReference type="PANTHER" id="PTHR38030">
    <property type="entry name" value="PROTOPORPHYRINOGEN IX DEHYDROGENASE [MENAQUINONE]"/>
    <property type="match status" value="1"/>
</dbReference>
<dbReference type="PANTHER" id="PTHR38030:SF2">
    <property type="entry name" value="PROTOPORPHYRINOGEN IX DEHYDROGENASE [QUINONE]"/>
    <property type="match status" value="1"/>
</dbReference>